<feature type="transmembrane region" description="Helical" evidence="10">
    <location>
        <begin position="71"/>
        <end position="93"/>
    </location>
</feature>
<keyword evidence="4 10" id="KW-1003">Cell membrane</keyword>
<evidence type="ECO:0000256" key="1">
    <source>
        <dbReference type="ARBA" id="ARBA00002578"/>
    </source>
</evidence>
<keyword evidence="5 10" id="KW-0812">Transmembrane</keyword>
<organism evidence="11 12">
    <name type="scientific">Candidatus Nitrohelix vancouverensis</name>
    <dbReference type="NCBI Taxonomy" id="2705534"/>
    <lineage>
        <taxon>Bacteria</taxon>
        <taxon>Pseudomonadati</taxon>
        <taxon>Nitrospinota/Tectimicrobiota group</taxon>
        <taxon>Nitrospinota</taxon>
        <taxon>Nitrospinia</taxon>
        <taxon>Nitrospinales</taxon>
        <taxon>Nitrospinaceae</taxon>
        <taxon>Candidatus Nitrohelix</taxon>
    </lineage>
</organism>
<feature type="transmembrane region" description="Helical" evidence="10">
    <location>
        <begin position="214"/>
        <end position="241"/>
    </location>
</feature>
<dbReference type="GO" id="GO:0009425">
    <property type="term" value="C:bacterial-type flagellum basal body"/>
    <property type="evidence" value="ECO:0007669"/>
    <property type="project" value="UniProtKB-SubCell"/>
</dbReference>
<sequence>MGLVDLNTAEIESFIFIFIRVGAMFLFVPILGSRQIPIQIKVGLSLLIAITIFPIVKPTVAVGEMRGVFELAIYMFSEITIGFAIGFAARLFFMTVQLAGTVVDFQMGFGVVNVIDPQTESNVSITAQFQNILAILIFLAVDAHHILIQAVTQSFFMINTRELHFDTFTPELILTLFISAFTVAIKLAGPIMAILFFIAVGLGLVARTVPQMNVFIVGFPLQIGAGLLMLGVSMEFFNIVLQNELELLPERLVGLMQSF</sequence>
<comment type="subcellular location">
    <subcellularLocation>
        <location evidence="10">Cell membrane</location>
        <topology evidence="10">Multi-pass membrane protein</topology>
    </subcellularLocation>
    <subcellularLocation>
        <location evidence="10">Bacterial flagellum basal body</location>
    </subcellularLocation>
</comment>
<keyword evidence="7 10" id="KW-0472">Membrane</keyword>
<dbReference type="AlphaFoldDB" id="A0A7T0G3N7"/>
<dbReference type="KEGG" id="nva:G3M78_08600"/>
<evidence type="ECO:0000256" key="5">
    <source>
        <dbReference type="ARBA" id="ARBA00022692"/>
    </source>
</evidence>
<reference evidence="12" key="1">
    <citation type="submission" date="2020-02" db="EMBL/GenBank/DDBJ databases">
        <title>Genomic and physiological characterization of two novel Nitrospinaceae genera.</title>
        <authorList>
            <person name="Mueller A.J."/>
            <person name="Jung M.-Y."/>
            <person name="Strachan C.R."/>
            <person name="Herbold C.W."/>
            <person name="Kirkegaard R.H."/>
            <person name="Daims H."/>
        </authorList>
    </citation>
    <scope>NUCLEOTIDE SEQUENCE [LARGE SCALE GENOMIC DNA]</scope>
</reference>
<evidence type="ECO:0000256" key="4">
    <source>
        <dbReference type="ARBA" id="ARBA00022475"/>
    </source>
</evidence>
<dbReference type="Proteomes" id="UP000594464">
    <property type="component" value="Chromosome"/>
</dbReference>
<dbReference type="GO" id="GO:0006605">
    <property type="term" value="P:protein targeting"/>
    <property type="evidence" value="ECO:0007669"/>
    <property type="project" value="UniProtKB-UniRule"/>
</dbReference>
<keyword evidence="6 10" id="KW-1133">Transmembrane helix</keyword>
<keyword evidence="11" id="KW-0969">Cilium</keyword>
<dbReference type="EMBL" id="CP048620">
    <property type="protein sequence ID" value="QPJ65446.1"/>
    <property type="molecule type" value="Genomic_DNA"/>
</dbReference>
<keyword evidence="11" id="KW-0966">Cell projection</keyword>
<dbReference type="GO" id="GO:0044780">
    <property type="term" value="P:bacterial-type flagellum assembly"/>
    <property type="evidence" value="ECO:0007669"/>
    <property type="project" value="UniProtKB-UniRule"/>
</dbReference>
<keyword evidence="8 10" id="KW-0975">Bacterial flagellum</keyword>
<dbReference type="PANTHER" id="PTHR30065">
    <property type="entry name" value="FLAGELLAR BIOSYNTHETIC PROTEIN FLIR"/>
    <property type="match status" value="1"/>
</dbReference>
<keyword evidence="11" id="KW-0282">Flagellum</keyword>
<evidence type="ECO:0000256" key="2">
    <source>
        <dbReference type="ARBA" id="ARBA00009772"/>
    </source>
</evidence>
<protein>
    <recommendedName>
        <fullName evidence="3 9">Flagellar biosynthetic protein FliR</fullName>
    </recommendedName>
</protein>
<dbReference type="NCBIfam" id="TIGR01400">
    <property type="entry name" value="fliR"/>
    <property type="match status" value="1"/>
</dbReference>
<proteinExistence type="inferred from homology"/>
<evidence type="ECO:0000256" key="7">
    <source>
        <dbReference type="ARBA" id="ARBA00023136"/>
    </source>
</evidence>
<feature type="transmembrane region" description="Helical" evidence="10">
    <location>
        <begin position="13"/>
        <end position="31"/>
    </location>
</feature>
<dbReference type="PRINTS" id="PR00953">
    <property type="entry name" value="TYPE3IMRPROT"/>
</dbReference>
<comment type="similarity">
    <text evidence="2 10">Belongs to the FliR/MopE/SpaR family.</text>
</comment>
<dbReference type="InterPro" id="IPR002010">
    <property type="entry name" value="T3SS_IM_R"/>
</dbReference>
<evidence type="ECO:0000256" key="9">
    <source>
        <dbReference type="NCBIfam" id="TIGR01400"/>
    </source>
</evidence>
<dbReference type="InterPro" id="IPR006303">
    <property type="entry name" value="FliR"/>
</dbReference>
<dbReference type="GO" id="GO:0005886">
    <property type="term" value="C:plasma membrane"/>
    <property type="evidence" value="ECO:0007669"/>
    <property type="project" value="UniProtKB-SubCell"/>
</dbReference>
<feature type="transmembrane region" description="Helical" evidence="10">
    <location>
        <begin position="132"/>
        <end position="152"/>
    </location>
</feature>
<evidence type="ECO:0000256" key="3">
    <source>
        <dbReference type="ARBA" id="ARBA00021717"/>
    </source>
</evidence>
<dbReference type="PANTHER" id="PTHR30065:SF1">
    <property type="entry name" value="SURFACE PRESENTATION OF ANTIGENS PROTEIN SPAR"/>
    <property type="match status" value="1"/>
</dbReference>
<evidence type="ECO:0000256" key="8">
    <source>
        <dbReference type="ARBA" id="ARBA00023143"/>
    </source>
</evidence>
<evidence type="ECO:0000313" key="12">
    <source>
        <dbReference type="Proteomes" id="UP000594464"/>
    </source>
</evidence>
<feature type="transmembrane region" description="Helical" evidence="10">
    <location>
        <begin position="172"/>
        <end position="202"/>
    </location>
</feature>
<name>A0A7T0G3N7_9BACT</name>
<gene>
    <name evidence="11" type="primary">fliR</name>
    <name evidence="11" type="ORF">G3M78_08600</name>
</gene>
<accession>A0A7T0G3N7</accession>
<evidence type="ECO:0000313" key="11">
    <source>
        <dbReference type="EMBL" id="QPJ65446.1"/>
    </source>
</evidence>
<comment type="function">
    <text evidence="1 10">Role in flagellar biosynthesis.</text>
</comment>
<dbReference type="Pfam" id="PF01311">
    <property type="entry name" value="Bac_export_1"/>
    <property type="match status" value="1"/>
</dbReference>
<feature type="transmembrane region" description="Helical" evidence="10">
    <location>
        <begin position="38"/>
        <end position="56"/>
    </location>
</feature>
<evidence type="ECO:0000256" key="6">
    <source>
        <dbReference type="ARBA" id="ARBA00022989"/>
    </source>
</evidence>
<evidence type="ECO:0000256" key="10">
    <source>
        <dbReference type="RuleBase" id="RU362071"/>
    </source>
</evidence>